<feature type="domain" description="Putative zinc-finger" evidence="2">
    <location>
        <begin position="104"/>
        <end position="138"/>
    </location>
</feature>
<dbReference type="InterPro" id="IPR027383">
    <property type="entry name" value="Znf_put"/>
</dbReference>
<organism evidence="3">
    <name type="scientific">freshwater metagenome</name>
    <dbReference type="NCBI Taxonomy" id="449393"/>
    <lineage>
        <taxon>unclassified sequences</taxon>
        <taxon>metagenomes</taxon>
        <taxon>ecological metagenomes</taxon>
    </lineage>
</organism>
<dbReference type="InterPro" id="IPR036388">
    <property type="entry name" value="WH-like_DNA-bd_sf"/>
</dbReference>
<dbReference type="Pfam" id="PF13490">
    <property type="entry name" value="zf-HC2"/>
    <property type="match status" value="1"/>
</dbReference>
<name>A0A6J7JL85_9ZZZZ</name>
<feature type="region of interest" description="Disordered" evidence="1">
    <location>
        <begin position="241"/>
        <end position="304"/>
    </location>
</feature>
<accession>A0A6J7JL85</accession>
<dbReference type="AlphaFoldDB" id="A0A6J7JL85"/>
<evidence type="ECO:0000256" key="1">
    <source>
        <dbReference type="SAM" id="MobiDB-lite"/>
    </source>
</evidence>
<reference evidence="3" key="1">
    <citation type="submission" date="2020-05" db="EMBL/GenBank/DDBJ databases">
        <authorList>
            <person name="Chiriac C."/>
            <person name="Salcher M."/>
            <person name="Ghai R."/>
            <person name="Kavagutti S V."/>
        </authorList>
    </citation>
    <scope>NUCLEOTIDE SEQUENCE</scope>
</reference>
<dbReference type="EMBL" id="CAFBMX010000019">
    <property type="protein sequence ID" value="CAB4944378.1"/>
    <property type="molecule type" value="Genomic_DNA"/>
</dbReference>
<feature type="compositionally biased region" description="Low complexity" evidence="1">
    <location>
        <begin position="255"/>
        <end position="277"/>
    </location>
</feature>
<evidence type="ECO:0000259" key="2">
    <source>
        <dbReference type="Pfam" id="PF13490"/>
    </source>
</evidence>
<dbReference type="Gene3D" id="1.10.10.10">
    <property type="entry name" value="Winged helix-like DNA-binding domain superfamily/Winged helix DNA-binding domain"/>
    <property type="match status" value="1"/>
</dbReference>
<dbReference type="SUPFAM" id="SSF88659">
    <property type="entry name" value="Sigma3 and sigma4 domains of RNA polymerase sigma factors"/>
    <property type="match status" value="1"/>
</dbReference>
<protein>
    <submittedName>
        <fullName evidence="3">Unannotated protein</fullName>
    </submittedName>
</protein>
<dbReference type="InterPro" id="IPR013324">
    <property type="entry name" value="RNA_pol_sigma_r3/r4-like"/>
</dbReference>
<gene>
    <name evidence="3" type="ORF">UFOPK3674_02020</name>
</gene>
<evidence type="ECO:0000313" key="3">
    <source>
        <dbReference type="EMBL" id="CAB4944378.1"/>
    </source>
</evidence>
<sequence>MAVRRSRQRELGAAEIDFDALENHTAASPEDQAVGADLVARSAEALQRLKPQEVRALWLRAQGNSYEEIQQLTGWSRTKVNRCLYEGRRSFLERYAGIQAGEECRRWEPLLSAVVDGEATPAQLLELRPHLRACSSCRALIRELHRTNAPLSVLLPAAGFVAVGDDAAGHLAGRTLETVTNWLGERAAASAARVQLLTESALTSASKLTAVAAASAAVAGGGMTAVEIASPAATPIAAKAAANAPLRSEPEPRTGADAAAPRRPRSPSAPRTRMRSAPTPPAEPSTPRVRQQVGPGAAAELGLE</sequence>
<proteinExistence type="predicted"/>